<dbReference type="PRINTS" id="PR00081">
    <property type="entry name" value="GDHRDH"/>
</dbReference>
<name>A0A423VT89_CYTCH</name>
<dbReference type="InterPro" id="IPR002347">
    <property type="entry name" value="SDR_fam"/>
</dbReference>
<keyword evidence="3" id="KW-1185">Reference proteome</keyword>
<evidence type="ECO:0000313" key="2">
    <source>
        <dbReference type="EMBL" id="ROV94227.1"/>
    </source>
</evidence>
<reference evidence="2 3" key="1">
    <citation type="submission" date="2015-09" db="EMBL/GenBank/DDBJ databases">
        <title>Host preference determinants of Valsa canker pathogens revealed by comparative genomics.</title>
        <authorList>
            <person name="Yin Z."/>
            <person name="Huang L."/>
        </authorList>
    </citation>
    <scope>NUCLEOTIDE SEQUENCE [LARGE SCALE GENOMIC DNA]</scope>
    <source>
        <strain evidence="2 3">YSFL</strain>
    </source>
</reference>
<accession>A0A423VT89</accession>
<organism evidence="2 3">
    <name type="scientific">Cytospora chrysosperma</name>
    <name type="common">Cytospora canker fungus</name>
    <name type="synonym">Sphaeria chrysosperma</name>
    <dbReference type="NCBI Taxonomy" id="252740"/>
    <lineage>
        <taxon>Eukaryota</taxon>
        <taxon>Fungi</taxon>
        <taxon>Dikarya</taxon>
        <taxon>Ascomycota</taxon>
        <taxon>Pezizomycotina</taxon>
        <taxon>Sordariomycetes</taxon>
        <taxon>Sordariomycetidae</taxon>
        <taxon>Diaporthales</taxon>
        <taxon>Cytosporaceae</taxon>
        <taxon>Cytospora</taxon>
    </lineage>
</organism>
<comment type="similarity">
    <text evidence="1">Belongs to the short-chain dehydrogenases/reductases (SDR) family.</text>
</comment>
<dbReference type="GO" id="GO:0016491">
    <property type="term" value="F:oxidoreductase activity"/>
    <property type="evidence" value="ECO:0007669"/>
    <property type="project" value="TreeGrafter"/>
</dbReference>
<dbReference type="Gene3D" id="3.40.50.720">
    <property type="entry name" value="NAD(P)-binding Rossmann-like Domain"/>
    <property type="match status" value="1"/>
</dbReference>
<dbReference type="AlphaFoldDB" id="A0A423VT89"/>
<dbReference type="Proteomes" id="UP000284375">
    <property type="component" value="Unassembled WGS sequence"/>
</dbReference>
<sequence length="282" mass="30811">MSRPWILVCPSSRGIGHALTRHLLRTTTAPILATARRDPSAVKELLLGGIGHGHGDDAAAQRERLTVVRADVTDEPTVEAASLEAARLFPRETHHLRLGFAIPGVLRAEKSPAQVDAADALMTYRVNALGPLLLMKWFGDFLPRKSTQFLEGDGDGDGDRAGGVRLPGHAVWMSMSARVGSTSDNRKGGWYSYRSSKAAVNSLVKSFDHQLVSRCGDKAMALAYHPGTVKTDLSRDFWEGIPDEKLFTPEYAVERMVEVATGKVGLQGRGRCWDWKGEEILP</sequence>
<protein>
    <recommendedName>
        <fullName evidence="4">Oxidoreductase</fullName>
    </recommendedName>
</protein>
<evidence type="ECO:0000313" key="3">
    <source>
        <dbReference type="Proteomes" id="UP000284375"/>
    </source>
</evidence>
<dbReference type="OrthoDB" id="5296at2759"/>
<dbReference type="GO" id="GO:0005737">
    <property type="term" value="C:cytoplasm"/>
    <property type="evidence" value="ECO:0007669"/>
    <property type="project" value="TreeGrafter"/>
</dbReference>
<comment type="caution">
    <text evidence="2">The sequence shown here is derived from an EMBL/GenBank/DDBJ whole genome shotgun (WGS) entry which is preliminary data.</text>
</comment>
<evidence type="ECO:0008006" key="4">
    <source>
        <dbReference type="Google" id="ProtNLM"/>
    </source>
</evidence>
<dbReference type="InterPro" id="IPR051468">
    <property type="entry name" value="Fungal_SecMetab_SDRs"/>
</dbReference>
<gene>
    <name evidence="2" type="ORF">VSDG_05666</name>
</gene>
<dbReference type="EMBL" id="LJZO01000029">
    <property type="protein sequence ID" value="ROV94227.1"/>
    <property type="molecule type" value="Genomic_DNA"/>
</dbReference>
<dbReference type="PANTHER" id="PTHR43544">
    <property type="entry name" value="SHORT-CHAIN DEHYDROGENASE/REDUCTASE"/>
    <property type="match status" value="1"/>
</dbReference>
<proteinExistence type="inferred from homology"/>
<dbReference type="PANTHER" id="PTHR43544:SF12">
    <property type="entry name" value="NAD(P)-BINDING ROSSMANN-FOLD SUPERFAMILY PROTEIN"/>
    <property type="match status" value="1"/>
</dbReference>
<dbReference type="InterPro" id="IPR036291">
    <property type="entry name" value="NAD(P)-bd_dom_sf"/>
</dbReference>
<evidence type="ECO:0000256" key="1">
    <source>
        <dbReference type="ARBA" id="ARBA00006484"/>
    </source>
</evidence>
<dbReference type="SUPFAM" id="SSF51735">
    <property type="entry name" value="NAD(P)-binding Rossmann-fold domains"/>
    <property type="match status" value="1"/>
</dbReference>